<evidence type="ECO:0000313" key="2">
    <source>
        <dbReference type="Proteomes" id="UP001056778"/>
    </source>
</evidence>
<gene>
    <name evidence="1" type="ORF">MML48_3g00010781</name>
</gene>
<accession>A0ACB9TC87</accession>
<keyword evidence="2" id="KW-1185">Reference proteome</keyword>
<organism evidence="1 2">
    <name type="scientific">Holotrichia oblita</name>
    <name type="common">Chafer beetle</name>
    <dbReference type="NCBI Taxonomy" id="644536"/>
    <lineage>
        <taxon>Eukaryota</taxon>
        <taxon>Metazoa</taxon>
        <taxon>Ecdysozoa</taxon>
        <taxon>Arthropoda</taxon>
        <taxon>Hexapoda</taxon>
        <taxon>Insecta</taxon>
        <taxon>Pterygota</taxon>
        <taxon>Neoptera</taxon>
        <taxon>Endopterygota</taxon>
        <taxon>Coleoptera</taxon>
        <taxon>Polyphaga</taxon>
        <taxon>Scarabaeiformia</taxon>
        <taxon>Scarabaeidae</taxon>
        <taxon>Melolonthinae</taxon>
        <taxon>Holotrichia</taxon>
    </lineage>
</organism>
<comment type="caution">
    <text evidence="1">The sequence shown here is derived from an EMBL/GenBank/DDBJ whole genome shotgun (WGS) entry which is preliminary data.</text>
</comment>
<dbReference type="Proteomes" id="UP001056778">
    <property type="component" value="Chromosome 3"/>
</dbReference>
<dbReference type="EMBL" id="CM043017">
    <property type="protein sequence ID" value="KAI4464413.1"/>
    <property type="molecule type" value="Genomic_DNA"/>
</dbReference>
<protein>
    <submittedName>
        <fullName evidence="1">Uncharacterized protein</fullName>
    </submittedName>
</protein>
<reference evidence="1" key="1">
    <citation type="submission" date="2022-04" db="EMBL/GenBank/DDBJ databases">
        <title>Chromosome-scale genome assembly of Holotrichia oblita Faldermann.</title>
        <authorList>
            <person name="Rongchong L."/>
        </authorList>
    </citation>
    <scope>NUCLEOTIDE SEQUENCE</scope>
    <source>
        <strain evidence="1">81SQS9</strain>
    </source>
</reference>
<evidence type="ECO:0000313" key="1">
    <source>
        <dbReference type="EMBL" id="KAI4464413.1"/>
    </source>
</evidence>
<proteinExistence type="predicted"/>
<sequence>MLVLLAVSALFLKIVGEETKEVIPPYIKQCKEGDPSIIKCLIDAVHHLSPYLASGIPEIELPPVEPFRMEELSLSLTTGPNGYKVTLSDIDIFGASNFTINKLKMSENGKPFEAEIFMPELRINSKYSSSGILIILPASGRGSFHGRFGSVTAMVKGKTSTNVKEGKEYLNVDSLNFDMKVKTINMGVKNVYRNSRILVEAMNLFLRDNGQEVLHVMTPQLRNKLSSLFMSISNQLLTHVPLNVFYIPKQPTNSTR</sequence>
<name>A0ACB9TC87_HOLOL</name>